<dbReference type="EMBL" id="BAAAQT010000008">
    <property type="protein sequence ID" value="GAA2175367.1"/>
    <property type="molecule type" value="Genomic_DNA"/>
</dbReference>
<sequence>MIRLRGEIAAMLRVLGLPQGHGDVLDAIALAGRPGEVDGFLRDDGTTADYLVLRSVGTELRWIDGALASVLIRTQPEEGYGTHPRPHALIDGLSATATRQEVRDALGAPEASAPRWDRYRVEGGYVLFRFADERTSRITVMQDVPR</sequence>
<organism evidence="1 2">
    <name type="scientific">Agrococcus versicolor</name>
    <dbReference type="NCBI Taxonomy" id="501482"/>
    <lineage>
        <taxon>Bacteria</taxon>
        <taxon>Bacillati</taxon>
        <taxon>Actinomycetota</taxon>
        <taxon>Actinomycetes</taxon>
        <taxon>Micrococcales</taxon>
        <taxon>Microbacteriaceae</taxon>
        <taxon>Agrococcus</taxon>
    </lineage>
</organism>
<keyword evidence="2" id="KW-1185">Reference proteome</keyword>
<evidence type="ECO:0000313" key="2">
    <source>
        <dbReference type="Proteomes" id="UP001501599"/>
    </source>
</evidence>
<gene>
    <name evidence="1" type="ORF">GCM10009846_24960</name>
</gene>
<name>A0ABN3AW16_9MICO</name>
<evidence type="ECO:0000313" key="1">
    <source>
        <dbReference type="EMBL" id="GAA2175367.1"/>
    </source>
</evidence>
<reference evidence="1 2" key="1">
    <citation type="journal article" date="2019" name="Int. J. Syst. Evol. Microbiol.">
        <title>The Global Catalogue of Microorganisms (GCM) 10K type strain sequencing project: providing services to taxonomists for standard genome sequencing and annotation.</title>
        <authorList>
            <consortium name="The Broad Institute Genomics Platform"/>
            <consortium name="The Broad Institute Genome Sequencing Center for Infectious Disease"/>
            <person name="Wu L."/>
            <person name="Ma J."/>
        </authorList>
    </citation>
    <scope>NUCLEOTIDE SEQUENCE [LARGE SCALE GENOMIC DNA]</scope>
    <source>
        <strain evidence="1 2">JCM 16026</strain>
    </source>
</reference>
<proteinExistence type="predicted"/>
<comment type="caution">
    <text evidence="1">The sequence shown here is derived from an EMBL/GenBank/DDBJ whole genome shotgun (WGS) entry which is preliminary data.</text>
</comment>
<dbReference type="Proteomes" id="UP001501599">
    <property type="component" value="Unassembled WGS sequence"/>
</dbReference>
<dbReference type="RefSeq" id="WP_344344144.1">
    <property type="nucleotide sequence ID" value="NZ_BAAAQT010000008.1"/>
</dbReference>
<protein>
    <submittedName>
        <fullName evidence="1">Uncharacterized protein</fullName>
    </submittedName>
</protein>
<accession>A0ABN3AW16</accession>